<keyword evidence="3" id="KW-0418">Kinase</keyword>
<keyword evidence="1" id="KW-1133">Transmembrane helix</keyword>
<feature type="transmembrane region" description="Helical" evidence="1">
    <location>
        <begin position="124"/>
        <end position="145"/>
    </location>
</feature>
<dbReference type="OrthoDB" id="9792992at2"/>
<feature type="transmembrane region" description="Helical" evidence="1">
    <location>
        <begin position="16"/>
        <end position="37"/>
    </location>
</feature>
<organism evidence="3 4">
    <name type="scientific">Daejeonella lutea</name>
    <dbReference type="NCBI Taxonomy" id="572036"/>
    <lineage>
        <taxon>Bacteria</taxon>
        <taxon>Pseudomonadati</taxon>
        <taxon>Bacteroidota</taxon>
        <taxon>Sphingobacteriia</taxon>
        <taxon>Sphingobacteriales</taxon>
        <taxon>Sphingobacteriaceae</taxon>
        <taxon>Daejeonella</taxon>
    </lineage>
</organism>
<dbReference type="GO" id="GO:0000155">
    <property type="term" value="F:phosphorelay sensor kinase activity"/>
    <property type="evidence" value="ECO:0007669"/>
    <property type="project" value="InterPro"/>
</dbReference>
<sequence length="358" mass="41602">MRDLVLKNIPEKRYTIYYHVVAWVVFICYEVTLSAAIRGSYNHYSDYLFHYPLYIILFYVHCFIILADLSVKTVIDFVKLSLFLGLELAVYYGLNVLINNYLAASGWEVNVIDPSSRLFHLGTFYRFLYIAGLSTGFRIALNLLASQRRNIEYLTETLTHQKEKESLKAELLNSELSFLRSQINPHFLFNSLNSVYNRIRKNDPNSAEYVMALADLMQYALKPQAATEEVPVEDELDHISNYFKLQQMRYSAHIDLKIFNEDRELKIIPLLLISLVENVFQHGDLNRADIPPIIEISVLDGQLNLQTSNYTRTDPRRGNGVGLTNTRKRLELHYPGRYSLEYGADKNIFKLKLHLNLK</sequence>
<dbReference type="GO" id="GO:0016020">
    <property type="term" value="C:membrane"/>
    <property type="evidence" value="ECO:0007669"/>
    <property type="project" value="InterPro"/>
</dbReference>
<accession>A0A1T5AZ33</accession>
<dbReference type="InterPro" id="IPR050640">
    <property type="entry name" value="Bact_2-comp_sensor_kinase"/>
</dbReference>
<keyword evidence="4" id="KW-1185">Reference proteome</keyword>
<evidence type="ECO:0000313" key="3">
    <source>
        <dbReference type="EMBL" id="SKB40224.1"/>
    </source>
</evidence>
<proteinExistence type="predicted"/>
<dbReference type="InterPro" id="IPR036890">
    <property type="entry name" value="HATPase_C_sf"/>
</dbReference>
<evidence type="ECO:0000259" key="2">
    <source>
        <dbReference type="Pfam" id="PF06580"/>
    </source>
</evidence>
<gene>
    <name evidence="3" type="ORF">SAMN05661099_1151</name>
</gene>
<feature type="transmembrane region" description="Helical" evidence="1">
    <location>
        <begin position="49"/>
        <end position="69"/>
    </location>
</feature>
<dbReference type="InterPro" id="IPR010559">
    <property type="entry name" value="Sig_transdc_His_kin_internal"/>
</dbReference>
<dbReference type="AlphaFoldDB" id="A0A1T5AZ33"/>
<protein>
    <submittedName>
        <fullName evidence="3">Histidine kinase</fullName>
    </submittedName>
</protein>
<keyword evidence="1" id="KW-0812">Transmembrane</keyword>
<dbReference type="EMBL" id="FUYR01000001">
    <property type="protein sequence ID" value="SKB40224.1"/>
    <property type="molecule type" value="Genomic_DNA"/>
</dbReference>
<reference evidence="4" key="1">
    <citation type="submission" date="2017-02" db="EMBL/GenBank/DDBJ databases">
        <authorList>
            <person name="Varghese N."/>
            <person name="Submissions S."/>
        </authorList>
    </citation>
    <scope>NUCLEOTIDE SEQUENCE [LARGE SCALE GENOMIC DNA]</scope>
    <source>
        <strain evidence="4">DSM 22385</strain>
    </source>
</reference>
<evidence type="ECO:0000256" key="1">
    <source>
        <dbReference type="SAM" id="Phobius"/>
    </source>
</evidence>
<dbReference type="Proteomes" id="UP000189981">
    <property type="component" value="Unassembled WGS sequence"/>
</dbReference>
<dbReference type="PANTHER" id="PTHR34220:SF7">
    <property type="entry name" value="SENSOR HISTIDINE KINASE YPDA"/>
    <property type="match status" value="1"/>
</dbReference>
<dbReference type="Pfam" id="PF06580">
    <property type="entry name" value="His_kinase"/>
    <property type="match status" value="1"/>
</dbReference>
<feature type="transmembrane region" description="Helical" evidence="1">
    <location>
        <begin position="81"/>
        <end position="104"/>
    </location>
</feature>
<feature type="domain" description="Signal transduction histidine kinase internal region" evidence="2">
    <location>
        <begin position="175"/>
        <end position="252"/>
    </location>
</feature>
<evidence type="ECO:0000313" key="4">
    <source>
        <dbReference type="Proteomes" id="UP000189981"/>
    </source>
</evidence>
<keyword evidence="1" id="KW-0472">Membrane</keyword>
<dbReference type="STRING" id="572036.SAMN05661099_1151"/>
<name>A0A1T5AZ33_9SPHI</name>
<keyword evidence="3" id="KW-0808">Transferase</keyword>
<dbReference type="Gene3D" id="3.30.565.10">
    <property type="entry name" value="Histidine kinase-like ATPase, C-terminal domain"/>
    <property type="match status" value="1"/>
</dbReference>
<dbReference type="RefSeq" id="WP_079701660.1">
    <property type="nucleotide sequence ID" value="NZ_FUYR01000001.1"/>
</dbReference>
<dbReference type="PANTHER" id="PTHR34220">
    <property type="entry name" value="SENSOR HISTIDINE KINASE YPDA"/>
    <property type="match status" value="1"/>
</dbReference>